<gene>
    <name evidence="7" type="ORF">BBK14_04550</name>
</gene>
<keyword evidence="3" id="KW-0479">Metal-binding</keyword>
<dbReference type="PROSITE" id="PS51352">
    <property type="entry name" value="THIOREDOXIN_2"/>
    <property type="match status" value="1"/>
</dbReference>
<protein>
    <submittedName>
        <fullName evidence="7">Electron transporter SenC</fullName>
    </submittedName>
</protein>
<feature type="disulfide bond" description="Redox-active" evidence="4">
    <location>
        <begin position="87"/>
        <end position="91"/>
    </location>
</feature>
<dbReference type="Gene3D" id="3.40.30.10">
    <property type="entry name" value="Glutaredoxin"/>
    <property type="match status" value="1"/>
</dbReference>
<feature type="binding site" evidence="3">
    <location>
        <position position="87"/>
    </location>
    <ligand>
        <name>Cu cation</name>
        <dbReference type="ChEBI" id="CHEBI:23378"/>
    </ligand>
</feature>
<dbReference type="CDD" id="cd02968">
    <property type="entry name" value="SCO"/>
    <property type="match status" value="1"/>
</dbReference>
<dbReference type="GO" id="GO:0046872">
    <property type="term" value="F:metal ion binding"/>
    <property type="evidence" value="ECO:0007669"/>
    <property type="project" value="UniProtKB-KW"/>
</dbReference>
<feature type="signal peptide" evidence="5">
    <location>
        <begin position="1"/>
        <end position="18"/>
    </location>
</feature>
<comment type="similarity">
    <text evidence="1">Belongs to the SCO1/2 family.</text>
</comment>
<organism evidence="7 8">
    <name type="scientific">Parafrankia soli</name>
    <dbReference type="NCBI Taxonomy" id="2599596"/>
    <lineage>
        <taxon>Bacteria</taxon>
        <taxon>Bacillati</taxon>
        <taxon>Actinomycetota</taxon>
        <taxon>Actinomycetes</taxon>
        <taxon>Frankiales</taxon>
        <taxon>Frankiaceae</taxon>
        <taxon>Parafrankia</taxon>
    </lineage>
</organism>
<evidence type="ECO:0000256" key="3">
    <source>
        <dbReference type="PIRSR" id="PIRSR603782-1"/>
    </source>
</evidence>
<sequence length="215" mass="22057">MACAATAAVLLFTGAACGSGGDSSSGPAVVDLSEASGAAGVRGVSLGAPVAKPATTLVDTAGAPFDLRTDQATAGRVTLVFFGFTNCPDICPTTMADLDAALESLPAADRDRIRVVFVSTDPDRDTGPVIRRWLDQFDASFIGLTGTWPHIKEFADALDVAIEPAVREADGTVNVTHSAQVTAFSPDGTARVAYLTGTSVADYAHDLPLLARGET</sequence>
<feature type="binding site" evidence="3">
    <location>
        <position position="177"/>
    </location>
    <ligand>
        <name>Cu cation</name>
        <dbReference type="ChEBI" id="CHEBI:23378"/>
    </ligand>
</feature>
<dbReference type="SUPFAM" id="SSF52833">
    <property type="entry name" value="Thioredoxin-like"/>
    <property type="match status" value="1"/>
</dbReference>
<keyword evidence="5" id="KW-0732">Signal</keyword>
<dbReference type="InterPro" id="IPR013766">
    <property type="entry name" value="Thioredoxin_domain"/>
</dbReference>
<dbReference type="PANTHER" id="PTHR12151">
    <property type="entry name" value="ELECTRON TRANSPORT PROTIN SCO1/SENC FAMILY MEMBER"/>
    <property type="match status" value="1"/>
</dbReference>
<dbReference type="Pfam" id="PF02630">
    <property type="entry name" value="SCO1-SenC"/>
    <property type="match status" value="1"/>
</dbReference>
<keyword evidence="8" id="KW-1185">Reference proteome</keyword>
<keyword evidence="2 3" id="KW-0186">Copper</keyword>
<evidence type="ECO:0000259" key="6">
    <source>
        <dbReference type="PROSITE" id="PS51352"/>
    </source>
</evidence>
<dbReference type="PANTHER" id="PTHR12151:SF25">
    <property type="entry name" value="LINALOOL DEHYDRATASE_ISOMERASE DOMAIN-CONTAINING PROTEIN"/>
    <property type="match status" value="1"/>
</dbReference>
<comment type="caution">
    <text evidence="7">The sequence shown here is derived from an EMBL/GenBank/DDBJ whole genome shotgun (WGS) entry which is preliminary data.</text>
</comment>
<dbReference type="AlphaFoldDB" id="A0A1S1PX90"/>
<evidence type="ECO:0000313" key="7">
    <source>
        <dbReference type="EMBL" id="OHV27303.1"/>
    </source>
</evidence>
<dbReference type="InterPro" id="IPR036249">
    <property type="entry name" value="Thioredoxin-like_sf"/>
</dbReference>
<proteinExistence type="inferred from homology"/>
<evidence type="ECO:0000256" key="1">
    <source>
        <dbReference type="ARBA" id="ARBA00010996"/>
    </source>
</evidence>
<evidence type="ECO:0000256" key="2">
    <source>
        <dbReference type="ARBA" id="ARBA00023008"/>
    </source>
</evidence>
<name>A0A1S1PX90_9ACTN</name>
<evidence type="ECO:0000256" key="4">
    <source>
        <dbReference type="PIRSR" id="PIRSR603782-2"/>
    </source>
</evidence>
<keyword evidence="4" id="KW-1015">Disulfide bond</keyword>
<accession>A0A1S1PX90</accession>
<dbReference type="EMBL" id="MAXA01000224">
    <property type="protein sequence ID" value="OHV27303.1"/>
    <property type="molecule type" value="Genomic_DNA"/>
</dbReference>
<feature type="domain" description="Thioredoxin" evidence="6">
    <location>
        <begin position="46"/>
        <end position="215"/>
    </location>
</feature>
<reference evidence="8" key="1">
    <citation type="submission" date="2016-07" db="EMBL/GenBank/DDBJ databases">
        <title>Frankia sp. NRRL B-16219 Genome sequencing.</title>
        <authorList>
            <person name="Ghodhbane-Gtari F."/>
            <person name="Swanson E."/>
            <person name="Gueddou A."/>
            <person name="Louati M."/>
            <person name="Nouioui I."/>
            <person name="Hezbri K."/>
            <person name="Abebe-Akele F."/>
            <person name="Simpson S."/>
            <person name="Morris K."/>
            <person name="Thomas K."/>
            <person name="Gtari M."/>
            <person name="Tisa L.S."/>
        </authorList>
    </citation>
    <scope>NUCLEOTIDE SEQUENCE [LARGE SCALE GENOMIC DNA]</scope>
    <source>
        <strain evidence="8">NRRL B-16219</strain>
    </source>
</reference>
<feature type="binding site" evidence="3">
    <location>
        <position position="91"/>
    </location>
    <ligand>
        <name>Cu cation</name>
        <dbReference type="ChEBI" id="CHEBI:23378"/>
    </ligand>
</feature>
<evidence type="ECO:0000256" key="5">
    <source>
        <dbReference type="SAM" id="SignalP"/>
    </source>
</evidence>
<dbReference type="Proteomes" id="UP000179769">
    <property type="component" value="Unassembled WGS sequence"/>
</dbReference>
<evidence type="ECO:0000313" key="8">
    <source>
        <dbReference type="Proteomes" id="UP000179769"/>
    </source>
</evidence>
<feature type="chain" id="PRO_5038946023" evidence="5">
    <location>
        <begin position="19"/>
        <end position="215"/>
    </location>
</feature>
<dbReference type="InterPro" id="IPR003782">
    <property type="entry name" value="SCO1/SenC"/>
</dbReference>